<dbReference type="PROSITE" id="PS51257">
    <property type="entry name" value="PROKAR_LIPOPROTEIN"/>
    <property type="match status" value="1"/>
</dbReference>
<sequence length="145" mass="15924">MKLVASFAAALLTFSIVGPASASSSCDARAVVVVELDVYDGHEVMRINEVEPKSGAAFDDFFKNCARKTVVLASPSSTISQLLNIRFFIGKIGLKASKENFFVFAARPGGRTMTYLETFATIKYTRNKDELLKITEDPPQESNYL</sequence>
<accession>A0ABZ0JIK4</accession>
<evidence type="ECO:0000313" key="3">
    <source>
        <dbReference type="Proteomes" id="UP001302020"/>
    </source>
</evidence>
<organism evidence="2 3">
    <name type="scientific">Xanthomonas rydalmerensis</name>
    <dbReference type="NCBI Taxonomy" id="3046274"/>
    <lineage>
        <taxon>Bacteria</taxon>
        <taxon>Pseudomonadati</taxon>
        <taxon>Pseudomonadota</taxon>
        <taxon>Gammaproteobacteria</taxon>
        <taxon>Lysobacterales</taxon>
        <taxon>Lysobacteraceae</taxon>
        <taxon>Xanthomonas</taxon>
    </lineage>
</organism>
<dbReference type="EMBL" id="CP126172">
    <property type="protein sequence ID" value="WOS39238.1"/>
    <property type="molecule type" value="Genomic_DNA"/>
</dbReference>
<keyword evidence="1" id="KW-0732">Signal</keyword>
<feature type="chain" id="PRO_5045780867" evidence="1">
    <location>
        <begin position="23"/>
        <end position="145"/>
    </location>
</feature>
<evidence type="ECO:0000256" key="1">
    <source>
        <dbReference type="SAM" id="SignalP"/>
    </source>
</evidence>
<dbReference type="RefSeq" id="WP_184643309.1">
    <property type="nucleotide sequence ID" value="NZ_CP126170.1"/>
</dbReference>
<protein>
    <submittedName>
        <fullName evidence="2">Uncharacterized protein</fullName>
    </submittedName>
</protein>
<reference evidence="2 3" key="1">
    <citation type="submission" date="2023-05" db="EMBL/GenBank/DDBJ databases">
        <title>Xanthomonas rydalmerenesis sp. nov., a novel Xanthomonas species isolated from Fragaria x ananassa.</title>
        <authorList>
            <person name="McKnight D.J.E."/>
            <person name="Wong-Bajracharya J."/>
            <person name="Okoh E.B."/>
            <person name="Snijders F."/>
            <person name="Lidbetter F."/>
            <person name="Webster J."/>
            <person name="Djordjevic S.P."/>
            <person name="Bogema D.R."/>
            <person name="Chapman T.A."/>
        </authorList>
    </citation>
    <scope>NUCLEOTIDE SEQUENCE [LARGE SCALE GENOMIC DNA]</scope>
    <source>
        <strain evidence="2 3">DAR34883</strain>
    </source>
</reference>
<feature type="signal peptide" evidence="1">
    <location>
        <begin position="1"/>
        <end position="22"/>
    </location>
</feature>
<evidence type="ECO:0000313" key="2">
    <source>
        <dbReference type="EMBL" id="WOS39238.1"/>
    </source>
</evidence>
<dbReference type="Proteomes" id="UP001302020">
    <property type="component" value="Chromosome"/>
</dbReference>
<name>A0ABZ0JIK4_9XANT</name>
<proteinExistence type="predicted"/>
<keyword evidence="3" id="KW-1185">Reference proteome</keyword>
<gene>
    <name evidence="2" type="ORF">QN243_12380</name>
</gene>